<dbReference type="Gene3D" id="3.40.50.720">
    <property type="entry name" value="NAD(P)-binding Rossmann-like Domain"/>
    <property type="match status" value="1"/>
</dbReference>
<evidence type="ECO:0000256" key="1">
    <source>
        <dbReference type="ARBA" id="ARBA00006484"/>
    </source>
</evidence>
<dbReference type="FunFam" id="3.40.50.720:FF:000084">
    <property type="entry name" value="Short-chain dehydrogenase reductase"/>
    <property type="match status" value="1"/>
</dbReference>
<organism evidence="4 5">
    <name type="scientific">Sulfuricaulis limicola</name>
    <dbReference type="NCBI Taxonomy" id="1620215"/>
    <lineage>
        <taxon>Bacteria</taxon>
        <taxon>Pseudomonadati</taxon>
        <taxon>Pseudomonadota</taxon>
        <taxon>Gammaproteobacteria</taxon>
        <taxon>Acidiferrobacterales</taxon>
        <taxon>Acidiferrobacteraceae</taxon>
        <taxon>Sulfuricaulis</taxon>
    </lineage>
</organism>
<protein>
    <submittedName>
        <fullName evidence="4">3-oxoacyl-ACP reductase</fullName>
    </submittedName>
</protein>
<dbReference type="InterPro" id="IPR051122">
    <property type="entry name" value="SDR_DHRS6-like"/>
</dbReference>
<dbReference type="Pfam" id="PF00106">
    <property type="entry name" value="adh_short"/>
    <property type="match status" value="1"/>
</dbReference>
<name>A0A1B4XCV4_9GAMM</name>
<dbReference type="PANTHER" id="PTHR43477:SF1">
    <property type="entry name" value="DIHYDROANTICAPSIN 7-DEHYDROGENASE"/>
    <property type="match status" value="1"/>
</dbReference>
<dbReference type="InterPro" id="IPR020904">
    <property type="entry name" value="Sc_DH/Rdtase_CS"/>
</dbReference>
<dbReference type="RefSeq" id="WP_096359300.1">
    <property type="nucleotide sequence ID" value="NZ_AP014879.1"/>
</dbReference>
<dbReference type="InterPro" id="IPR002347">
    <property type="entry name" value="SDR_fam"/>
</dbReference>
<proteinExistence type="inferred from homology"/>
<dbReference type="InterPro" id="IPR036291">
    <property type="entry name" value="NAD(P)-bd_dom_sf"/>
</dbReference>
<evidence type="ECO:0000313" key="5">
    <source>
        <dbReference type="Proteomes" id="UP000243180"/>
    </source>
</evidence>
<evidence type="ECO:0000256" key="2">
    <source>
        <dbReference type="ARBA" id="ARBA00023002"/>
    </source>
</evidence>
<dbReference type="PANTHER" id="PTHR43477">
    <property type="entry name" value="DIHYDROANTICAPSIN 7-DEHYDROGENASE"/>
    <property type="match status" value="1"/>
</dbReference>
<dbReference type="InParanoid" id="A0A1B4XCV4"/>
<evidence type="ECO:0000256" key="3">
    <source>
        <dbReference type="RuleBase" id="RU000363"/>
    </source>
</evidence>
<dbReference type="GO" id="GO:0016491">
    <property type="term" value="F:oxidoreductase activity"/>
    <property type="evidence" value="ECO:0007669"/>
    <property type="project" value="UniProtKB-KW"/>
</dbReference>
<dbReference type="EMBL" id="AP014879">
    <property type="protein sequence ID" value="BAV32615.1"/>
    <property type="molecule type" value="Genomic_DNA"/>
</dbReference>
<keyword evidence="5" id="KW-1185">Reference proteome</keyword>
<dbReference type="Proteomes" id="UP000243180">
    <property type="component" value="Chromosome"/>
</dbReference>
<dbReference type="PRINTS" id="PR00081">
    <property type="entry name" value="GDHRDH"/>
</dbReference>
<dbReference type="AlphaFoldDB" id="A0A1B4XCV4"/>
<evidence type="ECO:0000313" key="4">
    <source>
        <dbReference type="EMBL" id="BAV32615.1"/>
    </source>
</evidence>
<sequence length="238" mass="25602">MSSLKDKVIIITGAVGNLGHAVAERVQSEGGRMVLVDRSNDRLQKTWNKLKDSAQHWLAGDVDMTDPKSVNTMAAEGHKRFGRLDGLVNTVGGFRGGKPVHETDPAEWDFLYDLIVRTTLNGCRAVIPYMLQAQGGSIINIGSRNVFQGNPNYAAYSAAKTAVLRITESLAGELKTHGIRVNCVLPGTIDTPQNREAMPQADFSAWVPPGDLASVIAFLLSDDARSVTGTAVPVFGRS</sequence>
<dbReference type="KEGG" id="slim:SCL_0293"/>
<dbReference type="OrthoDB" id="9804774at2"/>
<accession>A0A1B4XCV4</accession>
<reference evidence="4 5" key="1">
    <citation type="submission" date="2015-05" db="EMBL/GenBank/DDBJ databases">
        <title>Complete genome sequence of a sulfur-oxidizing gammaproteobacterium strain HA5.</title>
        <authorList>
            <person name="Miura A."/>
            <person name="Kojima H."/>
            <person name="Fukui M."/>
        </authorList>
    </citation>
    <scope>NUCLEOTIDE SEQUENCE [LARGE SCALE GENOMIC DNA]</scope>
    <source>
        <strain evidence="4 5">HA5</strain>
    </source>
</reference>
<dbReference type="SUPFAM" id="SSF51735">
    <property type="entry name" value="NAD(P)-binding Rossmann-fold domains"/>
    <property type="match status" value="1"/>
</dbReference>
<comment type="similarity">
    <text evidence="1 3">Belongs to the short-chain dehydrogenases/reductases (SDR) family.</text>
</comment>
<gene>
    <name evidence="4" type="ORF">SCL_0293</name>
</gene>
<dbReference type="PROSITE" id="PS00061">
    <property type="entry name" value="ADH_SHORT"/>
    <property type="match status" value="1"/>
</dbReference>
<dbReference type="PRINTS" id="PR00080">
    <property type="entry name" value="SDRFAMILY"/>
</dbReference>
<dbReference type="CDD" id="cd05233">
    <property type="entry name" value="SDR_c"/>
    <property type="match status" value="1"/>
</dbReference>
<keyword evidence="2" id="KW-0560">Oxidoreductase</keyword>